<keyword evidence="1" id="KW-1071">Ligand-gated ion channel</keyword>
<dbReference type="SMART" id="SM00100">
    <property type="entry name" value="cNMP"/>
    <property type="match status" value="1"/>
</dbReference>
<protein>
    <submittedName>
        <fullName evidence="5">Cyclic nucleotide-gated ion channel 2</fullName>
    </submittedName>
</protein>
<keyword evidence="3" id="KW-0812">Transmembrane</keyword>
<dbReference type="Proteomes" id="UP001151760">
    <property type="component" value="Unassembled WGS sequence"/>
</dbReference>
<dbReference type="PANTHER" id="PTHR45651:SF50">
    <property type="entry name" value="CYCLIC NUCLEOTIDE-GATED ION CHANNEL 2"/>
    <property type="match status" value="1"/>
</dbReference>
<accession>A0ABQ5H401</accession>
<dbReference type="SUPFAM" id="SSF51206">
    <property type="entry name" value="cAMP-binding domain-like"/>
    <property type="match status" value="1"/>
</dbReference>
<keyword evidence="2" id="KW-0407">Ion channel</keyword>
<keyword evidence="3" id="KW-0472">Membrane</keyword>
<dbReference type="InterPro" id="IPR018490">
    <property type="entry name" value="cNMP-bd_dom_sf"/>
</dbReference>
<dbReference type="Pfam" id="PF00027">
    <property type="entry name" value="cNMP_binding"/>
    <property type="match status" value="1"/>
</dbReference>
<dbReference type="PROSITE" id="PS50042">
    <property type="entry name" value="CNMP_BINDING_3"/>
    <property type="match status" value="1"/>
</dbReference>
<dbReference type="PANTHER" id="PTHR45651">
    <property type="entry name" value="CYCLIC NUCLEOTIDE-GATED ION CHANNEL 15-RELATED-RELATED"/>
    <property type="match status" value="1"/>
</dbReference>
<dbReference type="Gene3D" id="2.60.120.10">
    <property type="entry name" value="Jelly Rolls"/>
    <property type="match status" value="1"/>
</dbReference>
<evidence type="ECO:0000256" key="2">
    <source>
        <dbReference type="ARBA" id="ARBA00023303"/>
    </source>
</evidence>
<evidence type="ECO:0000256" key="1">
    <source>
        <dbReference type="ARBA" id="ARBA00023286"/>
    </source>
</evidence>
<dbReference type="InterPro" id="IPR000595">
    <property type="entry name" value="cNMP-bd_dom"/>
</dbReference>
<dbReference type="Gene3D" id="1.10.287.630">
    <property type="entry name" value="Helix hairpin bin"/>
    <property type="match status" value="1"/>
</dbReference>
<feature type="domain" description="Cyclic nucleotide-binding" evidence="4">
    <location>
        <begin position="505"/>
        <end position="615"/>
    </location>
</feature>
<sequence length="690" mass="79282">MEDLTNDWDGILNRMTIMACNNFIRSILRKIVLAASVYCIWNVRNKRLFSNEKISHKDVLLTIINNIRMKLTSLLLKSSTKVVEKSKKWQIKMDKSNENELPSSKWIKGGILQERNNSENDETQQCFVCSQFGIPNFHSTSCDPTHDQPPWEALAGSSLVPIKSRDQAPKQNEKPSSSSGSGHIFGVLDPRSNSVLWLSRVFLLARFAALAVDPFFFFALAVDDDGSARGGPCVYSDSRVVRVVSIVRTCVDAIHLCHIWLQFRLAYVSKESLVVGCGTLVWDPWDIAFHYLRSLKGFWLDTFVLLPIPQASGGYWYALAIQRVVLCLTKQCEANKKCGSLFLSCSSNKANSNSSMCFDDDGPFRYGIYETAIPILSYDSIAARIFTMGNILEPTSEVLEVILSIFMVMVGLLLFTMLVGNIQAFLIALTGRTTKMQVMSRDMEWWMKRRQLPSDLIKRVRHFENQRWSTMGGQDDMEMIKHLPEGIRRDIKRYLCLDLVKKAPLFKLLDDVILDNICDRVTYFVYSKGEKIIREGDPVHRMVFIVHGQVKRTQWLSRGMVATSTLEPGSFFGDELLSWCLRIPFIDRYPSATATFTCLKATEAFALDANHLRYITDHFRYTFINEKMKRRARYYSSNWRTWAAINIQLAWRRYISRTRGGSAIYRAENNDRLQHYAAMFMSFRPHDHLE</sequence>
<dbReference type="CDD" id="cd00038">
    <property type="entry name" value="CAP_ED"/>
    <property type="match status" value="1"/>
</dbReference>
<gene>
    <name evidence="5" type="ORF">Tco_1056938</name>
</gene>
<evidence type="ECO:0000313" key="6">
    <source>
        <dbReference type="Proteomes" id="UP001151760"/>
    </source>
</evidence>
<dbReference type="InterPro" id="IPR014710">
    <property type="entry name" value="RmlC-like_jellyroll"/>
</dbReference>
<reference evidence="5" key="2">
    <citation type="submission" date="2022-01" db="EMBL/GenBank/DDBJ databases">
        <authorList>
            <person name="Yamashiro T."/>
            <person name="Shiraishi A."/>
            <person name="Satake H."/>
            <person name="Nakayama K."/>
        </authorList>
    </citation>
    <scope>NUCLEOTIDE SEQUENCE</scope>
</reference>
<proteinExistence type="predicted"/>
<name>A0ABQ5H401_9ASTR</name>
<feature type="transmembrane region" description="Helical" evidence="3">
    <location>
        <begin position="401"/>
        <end position="429"/>
    </location>
</feature>
<keyword evidence="1" id="KW-0813">Transport</keyword>
<evidence type="ECO:0000313" key="5">
    <source>
        <dbReference type="EMBL" id="GJT82596.1"/>
    </source>
</evidence>
<organism evidence="5 6">
    <name type="scientific">Tanacetum coccineum</name>
    <dbReference type="NCBI Taxonomy" id="301880"/>
    <lineage>
        <taxon>Eukaryota</taxon>
        <taxon>Viridiplantae</taxon>
        <taxon>Streptophyta</taxon>
        <taxon>Embryophyta</taxon>
        <taxon>Tracheophyta</taxon>
        <taxon>Spermatophyta</taxon>
        <taxon>Magnoliopsida</taxon>
        <taxon>eudicotyledons</taxon>
        <taxon>Gunneridae</taxon>
        <taxon>Pentapetalae</taxon>
        <taxon>asterids</taxon>
        <taxon>campanulids</taxon>
        <taxon>Asterales</taxon>
        <taxon>Asteraceae</taxon>
        <taxon>Asteroideae</taxon>
        <taxon>Anthemideae</taxon>
        <taxon>Anthemidinae</taxon>
        <taxon>Tanacetum</taxon>
    </lineage>
</organism>
<dbReference type="EMBL" id="BQNB010019182">
    <property type="protein sequence ID" value="GJT82596.1"/>
    <property type="molecule type" value="Genomic_DNA"/>
</dbReference>
<keyword evidence="3" id="KW-1133">Transmembrane helix</keyword>
<reference evidence="5" key="1">
    <citation type="journal article" date="2022" name="Int. J. Mol. Sci.">
        <title>Draft Genome of Tanacetum Coccineum: Genomic Comparison of Closely Related Tanacetum-Family Plants.</title>
        <authorList>
            <person name="Yamashiro T."/>
            <person name="Shiraishi A."/>
            <person name="Nakayama K."/>
            <person name="Satake H."/>
        </authorList>
    </citation>
    <scope>NUCLEOTIDE SEQUENCE</scope>
</reference>
<evidence type="ECO:0000259" key="4">
    <source>
        <dbReference type="PROSITE" id="PS50042"/>
    </source>
</evidence>
<evidence type="ECO:0000256" key="3">
    <source>
        <dbReference type="SAM" id="Phobius"/>
    </source>
</evidence>
<dbReference type="SUPFAM" id="SSF81324">
    <property type="entry name" value="Voltage-gated potassium channels"/>
    <property type="match status" value="1"/>
</dbReference>
<comment type="caution">
    <text evidence="5">The sequence shown here is derived from an EMBL/GenBank/DDBJ whole genome shotgun (WGS) entry which is preliminary data.</text>
</comment>
<keyword evidence="6" id="KW-1185">Reference proteome</keyword>
<keyword evidence="1" id="KW-0406">Ion transport</keyword>